<evidence type="ECO:0000256" key="5">
    <source>
        <dbReference type="ARBA" id="ARBA00022927"/>
    </source>
</evidence>
<feature type="domain" description="Metaxin glutathione S-transferase" evidence="10">
    <location>
        <begin position="149"/>
        <end position="208"/>
    </location>
</feature>
<keyword evidence="8" id="KW-1133">Transmembrane helix</keyword>
<evidence type="ECO:0000256" key="1">
    <source>
        <dbReference type="ARBA" id="ARBA00004294"/>
    </source>
</evidence>
<evidence type="ECO:0000256" key="6">
    <source>
        <dbReference type="ARBA" id="ARBA00023128"/>
    </source>
</evidence>
<evidence type="ECO:0008006" key="13">
    <source>
        <dbReference type="Google" id="ProtNLM"/>
    </source>
</evidence>
<keyword evidence="7 8" id="KW-0472">Membrane</keyword>
<dbReference type="Pfam" id="PF10568">
    <property type="entry name" value="Tom37"/>
    <property type="match status" value="1"/>
</dbReference>
<dbReference type="PANTHER" id="PTHR12289:SF41">
    <property type="entry name" value="FAILED AXON CONNECTIONS-RELATED"/>
    <property type="match status" value="1"/>
</dbReference>
<proteinExistence type="inferred from homology"/>
<evidence type="ECO:0000256" key="8">
    <source>
        <dbReference type="SAM" id="Phobius"/>
    </source>
</evidence>
<keyword evidence="12" id="KW-1185">Reference proteome</keyword>
<evidence type="ECO:0000313" key="12">
    <source>
        <dbReference type="Proteomes" id="UP000054560"/>
    </source>
</evidence>
<dbReference type="eggNOG" id="KOG3027">
    <property type="taxonomic scope" value="Eukaryota"/>
</dbReference>
<dbReference type="AlphaFoldDB" id="A0A0L0FMW8"/>
<keyword evidence="5" id="KW-0653">Protein transport</keyword>
<evidence type="ECO:0000256" key="2">
    <source>
        <dbReference type="ARBA" id="ARBA00009170"/>
    </source>
</evidence>
<keyword evidence="6" id="KW-0496">Mitochondrion</keyword>
<gene>
    <name evidence="11" type="ORF">SARC_09460</name>
</gene>
<dbReference type="InterPro" id="IPR019564">
    <property type="entry name" value="Sam37/metaxin_N"/>
</dbReference>
<dbReference type="InterPro" id="IPR050931">
    <property type="entry name" value="Mito_Protein_Transport_Metaxin"/>
</dbReference>
<name>A0A0L0FMW8_9EUKA</name>
<protein>
    <recommendedName>
        <fullName evidence="13">Metaxin glutathione S-transferase domain-containing protein</fullName>
    </recommendedName>
</protein>
<dbReference type="InterPro" id="IPR036282">
    <property type="entry name" value="Glutathione-S-Trfase_C_sf"/>
</dbReference>
<evidence type="ECO:0000259" key="10">
    <source>
        <dbReference type="Pfam" id="PF17171"/>
    </source>
</evidence>
<comment type="similarity">
    <text evidence="2">Belongs to the metaxin family.</text>
</comment>
<keyword evidence="4" id="KW-1000">Mitochondrion outer membrane</keyword>
<reference evidence="11 12" key="1">
    <citation type="submission" date="2011-02" db="EMBL/GenBank/DDBJ databases">
        <title>The Genome Sequence of Sphaeroforma arctica JP610.</title>
        <authorList>
            <consortium name="The Broad Institute Genome Sequencing Platform"/>
            <person name="Russ C."/>
            <person name="Cuomo C."/>
            <person name="Young S.K."/>
            <person name="Zeng Q."/>
            <person name="Gargeya S."/>
            <person name="Alvarado L."/>
            <person name="Berlin A."/>
            <person name="Chapman S.B."/>
            <person name="Chen Z."/>
            <person name="Freedman E."/>
            <person name="Gellesch M."/>
            <person name="Goldberg J."/>
            <person name="Griggs A."/>
            <person name="Gujja S."/>
            <person name="Heilman E."/>
            <person name="Heiman D."/>
            <person name="Howarth C."/>
            <person name="Mehta T."/>
            <person name="Neiman D."/>
            <person name="Pearson M."/>
            <person name="Roberts A."/>
            <person name="Saif S."/>
            <person name="Shea T."/>
            <person name="Shenoy N."/>
            <person name="Sisk P."/>
            <person name="Stolte C."/>
            <person name="Sykes S."/>
            <person name="White J."/>
            <person name="Yandava C."/>
            <person name="Burger G."/>
            <person name="Gray M.W."/>
            <person name="Holland P.W.H."/>
            <person name="King N."/>
            <person name="Lang F.B.F."/>
            <person name="Roger A.J."/>
            <person name="Ruiz-Trillo I."/>
            <person name="Haas B."/>
            <person name="Nusbaum C."/>
            <person name="Birren B."/>
        </authorList>
    </citation>
    <scope>NUCLEOTIDE SEQUENCE [LARGE SCALE GENOMIC DNA]</scope>
    <source>
        <strain evidence="11 12">JP610</strain>
    </source>
</reference>
<dbReference type="GO" id="GO:0015031">
    <property type="term" value="P:protein transport"/>
    <property type="evidence" value="ECO:0007669"/>
    <property type="project" value="UniProtKB-KW"/>
</dbReference>
<evidence type="ECO:0000256" key="4">
    <source>
        <dbReference type="ARBA" id="ARBA00022787"/>
    </source>
</evidence>
<dbReference type="GeneID" id="25909964"/>
<dbReference type="InterPro" id="IPR033468">
    <property type="entry name" value="Metaxin_GST"/>
</dbReference>
<organism evidence="11 12">
    <name type="scientific">Sphaeroforma arctica JP610</name>
    <dbReference type="NCBI Taxonomy" id="667725"/>
    <lineage>
        <taxon>Eukaryota</taxon>
        <taxon>Ichthyosporea</taxon>
        <taxon>Ichthyophonida</taxon>
        <taxon>Sphaeroforma</taxon>
    </lineage>
</organism>
<dbReference type="Pfam" id="PF17171">
    <property type="entry name" value="GST_C_6"/>
    <property type="match status" value="1"/>
</dbReference>
<keyword evidence="3" id="KW-0813">Transport</keyword>
<evidence type="ECO:0000256" key="7">
    <source>
        <dbReference type="ARBA" id="ARBA00023136"/>
    </source>
</evidence>
<accession>A0A0L0FMW8</accession>
<feature type="domain" description="Mitochondrial outer membrane transport complex Sam37/metaxin N-terminal" evidence="9">
    <location>
        <begin position="1"/>
        <end position="125"/>
    </location>
</feature>
<dbReference type="RefSeq" id="XP_014151994.1">
    <property type="nucleotide sequence ID" value="XM_014296519.1"/>
</dbReference>
<dbReference type="Proteomes" id="UP000054560">
    <property type="component" value="Unassembled WGS sequence"/>
</dbReference>
<evidence type="ECO:0000259" key="9">
    <source>
        <dbReference type="Pfam" id="PF10568"/>
    </source>
</evidence>
<feature type="transmembrane region" description="Helical" evidence="8">
    <location>
        <begin position="31"/>
        <end position="53"/>
    </location>
</feature>
<dbReference type="GO" id="GO:0007005">
    <property type="term" value="P:mitochondrion organization"/>
    <property type="evidence" value="ECO:0007669"/>
    <property type="project" value="TreeGrafter"/>
</dbReference>
<comment type="subcellular location">
    <subcellularLocation>
        <location evidence="1">Mitochondrion outer membrane</location>
    </subcellularLocation>
</comment>
<keyword evidence="8" id="KW-0812">Transmembrane</keyword>
<evidence type="ECO:0000313" key="11">
    <source>
        <dbReference type="EMBL" id="KNC78092.1"/>
    </source>
</evidence>
<dbReference type="PANTHER" id="PTHR12289">
    <property type="entry name" value="METAXIN RELATED"/>
    <property type="match status" value="1"/>
</dbReference>
<dbReference type="GO" id="GO:0001401">
    <property type="term" value="C:SAM complex"/>
    <property type="evidence" value="ECO:0007669"/>
    <property type="project" value="InterPro"/>
</dbReference>
<sequence>MSPTNALPFIRQDYDTLYAGDDILQFAVDNVGWILVFVACVLVVLLGPVEMAIPTLCHATRDIAVLTEEQQIDCRAILALIEDSVIPAIYHMLWCDQENFSEATLPAYEKAYTWPLSLYIPHKMRTRMITNIHDVTGGASAEEIVTAATDACGTIADYLEDQRYLFGDKPHALDAVVYGHLSFILNCPMRNEALKLGVLSRSALTRYLRASLVSR</sequence>
<dbReference type="EMBL" id="KQ242559">
    <property type="protein sequence ID" value="KNC78092.1"/>
    <property type="molecule type" value="Genomic_DNA"/>
</dbReference>
<dbReference type="STRING" id="667725.A0A0L0FMW8"/>
<evidence type="ECO:0000256" key="3">
    <source>
        <dbReference type="ARBA" id="ARBA00022448"/>
    </source>
</evidence>
<dbReference type="OrthoDB" id="198787at2759"/>
<dbReference type="SUPFAM" id="SSF47616">
    <property type="entry name" value="GST C-terminal domain-like"/>
    <property type="match status" value="1"/>
</dbReference>